<comment type="caution">
    <text evidence="2">The sequence shown here is derived from an EMBL/GenBank/DDBJ whole genome shotgun (WGS) entry which is preliminary data.</text>
</comment>
<feature type="region of interest" description="Disordered" evidence="1">
    <location>
        <begin position="81"/>
        <end position="137"/>
    </location>
</feature>
<dbReference type="Proteomes" id="UP001153076">
    <property type="component" value="Unassembled WGS sequence"/>
</dbReference>
<sequence length="247" mass="27331">MSTMTDTIMQQRPRVLRDPFPVSSTCPLQAANPLIGTHPWHPITIAGEEERPPVLIETTDHGSRTVTDQSGLRPCIAAARAMDGQQGQPRPQRRKQRTLEGPLGSKSKSRPLGLKGRPQGDGNPRTLLRPPAYVRSPSRQARLAKASLSLPRRPSFEVSIGSHAEQSNRITVPIMVLGRGERPLFTSPYNDLLVVEIKVASTIVRRILIDIGSFMDITTCDCLKKLKYPGREIIPLVHPIFGFGDKR</sequence>
<proteinExistence type="predicted"/>
<reference evidence="2" key="1">
    <citation type="submission" date="2022-04" db="EMBL/GenBank/DDBJ databases">
        <title>Carnegiea gigantea Genome sequencing and assembly v2.</title>
        <authorList>
            <person name="Copetti D."/>
            <person name="Sanderson M.J."/>
            <person name="Burquez A."/>
            <person name="Wojciechowski M.F."/>
        </authorList>
    </citation>
    <scope>NUCLEOTIDE SEQUENCE</scope>
    <source>
        <strain evidence="2">SGP5-SGP5p</strain>
        <tissue evidence="2">Aerial part</tissue>
    </source>
</reference>
<keyword evidence="3" id="KW-1185">Reference proteome</keyword>
<evidence type="ECO:0000256" key="1">
    <source>
        <dbReference type="SAM" id="MobiDB-lite"/>
    </source>
</evidence>
<evidence type="ECO:0000313" key="3">
    <source>
        <dbReference type="Proteomes" id="UP001153076"/>
    </source>
</evidence>
<organism evidence="2 3">
    <name type="scientific">Carnegiea gigantea</name>
    <dbReference type="NCBI Taxonomy" id="171969"/>
    <lineage>
        <taxon>Eukaryota</taxon>
        <taxon>Viridiplantae</taxon>
        <taxon>Streptophyta</taxon>
        <taxon>Embryophyta</taxon>
        <taxon>Tracheophyta</taxon>
        <taxon>Spermatophyta</taxon>
        <taxon>Magnoliopsida</taxon>
        <taxon>eudicotyledons</taxon>
        <taxon>Gunneridae</taxon>
        <taxon>Pentapetalae</taxon>
        <taxon>Caryophyllales</taxon>
        <taxon>Cactineae</taxon>
        <taxon>Cactaceae</taxon>
        <taxon>Cactoideae</taxon>
        <taxon>Echinocereeae</taxon>
        <taxon>Carnegiea</taxon>
    </lineage>
</organism>
<accession>A0A9Q1GSA3</accession>
<name>A0A9Q1GSA3_9CARY</name>
<protein>
    <submittedName>
        <fullName evidence="2">Uncharacterized protein</fullName>
    </submittedName>
</protein>
<dbReference type="AlphaFoldDB" id="A0A9Q1GSA3"/>
<evidence type="ECO:0000313" key="2">
    <source>
        <dbReference type="EMBL" id="KAJ8424441.1"/>
    </source>
</evidence>
<gene>
    <name evidence="2" type="ORF">Cgig2_003899</name>
</gene>
<dbReference type="EMBL" id="JAKOGI010001679">
    <property type="protein sequence ID" value="KAJ8424441.1"/>
    <property type="molecule type" value="Genomic_DNA"/>
</dbReference>
<dbReference type="OrthoDB" id="2919534at2759"/>